<dbReference type="STRING" id="418495.SAMN05216215_10127"/>
<organism evidence="1 2">
    <name type="scientific">Saccharopolyspora shandongensis</name>
    <dbReference type="NCBI Taxonomy" id="418495"/>
    <lineage>
        <taxon>Bacteria</taxon>
        <taxon>Bacillati</taxon>
        <taxon>Actinomycetota</taxon>
        <taxon>Actinomycetes</taxon>
        <taxon>Pseudonocardiales</taxon>
        <taxon>Pseudonocardiaceae</taxon>
        <taxon>Saccharopolyspora</taxon>
    </lineage>
</organism>
<reference evidence="2" key="1">
    <citation type="submission" date="2016-10" db="EMBL/GenBank/DDBJ databases">
        <authorList>
            <person name="Varghese N."/>
            <person name="Submissions S."/>
        </authorList>
    </citation>
    <scope>NUCLEOTIDE SEQUENCE [LARGE SCALE GENOMIC DNA]</scope>
    <source>
        <strain evidence="2">CGMCC 4.3530</strain>
    </source>
</reference>
<dbReference type="AlphaFoldDB" id="A0A1H3CGJ8"/>
<dbReference type="RefSeq" id="WP_093265798.1">
    <property type="nucleotide sequence ID" value="NZ_FNOK01000012.1"/>
</dbReference>
<evidence type="ECO:0000313" key="1">
    <source>
        <dbReference type="EMBL" id="SDX52619.1"/>
    </source>
</evidence>
<evidence type="ECO:0008006" key="3">
    <source>
        <dbReference type="Google" id="ProtNLM"/>
    </source>
</evidence>
<sequence length="268" mass="29965">MTRTSPRERLVRGIVRVDYPNYHRYKIDGKWAIGVTTALKGIPKDDALKRWAARLVAEHAVTNIWDLKRMIDRDGNGPAISYLKELPNERRDAARVRGTEVHALAERYIKGDEIEVPEHLEPYVRGYAAYIEDFNPTTVHEELAVANRTHGYAGTLDSIQDIPALGRVLVDYKTSNGIYGEYALQVAAYRHAEVFLDADGVEQPMIPVDAAYILHIQPDDYQLIPVQADGEAFAKYLAAQANYVSNVQGRKLDKLIGAPLTRPVGDAA</sequence>
<keyword evidence="2" id="KW-1185">Reference proteome</keyword>
<evidence type="ECO:0000313" key="2">
    <source>
        <dbReference type="Proteomes" id="UP000199529"/>
    </source>
</evidence>
<dbReference type="OrthoDB" id="3398267at2"/>
<proteinExistence type="predicted"/>
<dbReference type="EMBL" id="FNOK01000012">
    <property type="protein sequence ID" value="SDX52619.1"/>
    <property type="molecule type" value="Genomic_DNA"/>
</dbReference>
<dbReference type="Proteomes" id="UP000199529">
    <property type="component" value="Unassembled WGS sequence"/>
</dbReference>
<gene>
    <name evidence="1" type="ORF">SAMN05216215_10127</name>
</gene>
<accession>A0A1H3CGJ8</accession>
<name>A0A1H3CGJ8_9PSEU</name>
<protein>
    <recommendedName>
        <fullName evidence="3">PD-(D/E)XK nuclease superfamily protein</fullName>
    </recommendedName>
</protein>